<keyword evidence="2" id="KW-1185">Reference proteome</keyword>
<name>A0A873WE60_9CAUD</name>
<evidence type="ECO:0000313" key="1">
    <source>
        <dbReference type="EMBL" id="QPB09769.1"/>
    </source>
</evidence>
<dbReference type="EMBL" id="MT701596">
    <property type="protein sequence ID" value="QPB09769.1"/>
    <property type="molecule type" value="Genomic_DNA"/>
</dbReference>
<evidence type="ECO:0000313" key="2">
    <source>
        <dbReference type="Proteomes" id="UP000663311"/>
    </source>
</evidence>
<dbReference type="Proteomes" id="UP000663311">
    <property type="component" value="Segment"/>
</dbReference>
<proteinExistence type="predicted"/>
<accession>A0A873WE60</accession>
<organism evidence="1 2">
    <name type="scientific">Streptomyces phage Shady</name>
    <dbReference type="NCBI Taxonomy" id="2767585"/>
    <lineage>
        <taxon>Viruses</taxon>
        <taxon>Duplodnaviria</taxon>
        <taxon>Heunggongvirae</taxon>
        <taxon>Uroviricota</taxon>
        <taxon>Caudoviricetes</taxon>
        <taxon>Colingsworthviridae</taxon>
        <taxon>Shadyvirus</taxon>
        <taxon>Shadyvirus shady</taxon>
    </lineage>
</organism>
<dbReference type="Pfam" id="PF17395">
    <property type="entry name" value="DUF5403"/>
    <property type="match status" value="1"/>
</dbReference>
<dbReference type="InterPro" id="IPR039452">
    <property type="entry name" value="DUF5403"/>
</dbReference>
<sequence>MATVKRGIGKRIASFPGVNEAVHEEANRRAYKVRSAASGHILSGEFQRSIKVVKASGPHRRQDWLVAINHPWAISINWGHIDSKSGRPVRGIHAIEKGLE</sequence>
<protein>
    <submittedName>
        <fullName evidence="1">Uncharacterized protein</fullName>
    </submittedName>
</protein>
<gene>
    <name evidence="1" type="ORF">CPT_Shady_008</name>
</gene>
<reference evidence="1" key="1">
    <citation type="submission" date="2020-07" db="EMBL/GenBank/DDBJ databases">
        <title>Complete genome sequence of Streptomyces phage Shady.</title>
        <authorList>
            <person name="Ortega C.A."/>
            <person name="Hernandez I."/>
            <person name="Guadalupe Vizoso-Pinto M."/>
            <person name="Clark J.D."/>
            <person name="Liu M."/>
            <person name="Burrowes B.H."/>
        </authorList>
    </citation>
    <scope>NUCLEOTIDE SEQUENCE</scope>
</reference>